<sequence length="321" mass="36313">MADFINEENEGDLQDQMEEVEALSSIYGDEWCVIDEASRIFCIKISDDLEESKLTACLQIILPPDYPSAAPPIYQMNAAWLRGPERAHLASSLEDLYVEHVGESILYLWVERIREFLVEKSRSSETVDPSEKVNMTAEEEVDDEDDEDAPDCRTLKLDTEHVHLFMDHANDEEAPPIKHGNTITDRRSTFQPHVAPVVTPRQVKMVLGKLYENKKIASATHNVYAYRIYCEDKNSFLQDCEDDGETAAGGRLLHLLQILDVRNVAVVVSRWYGGILLGPDRFKHINNCARNILVEEGYTASTDEAAKSGAKTKRPKSKKTK</sequence>
<evidence type="ECO:0000256" key="7">
    <source>
        <dbReference type="ARBA" id="ARBA00047127"/>
    </source>
</evidence>
<dbReference type="PANTHER" id="PTHR16301">
    <property type="entry name" value="IMPACT-RELATED"/>
    <property type="match status" value="1"/>
</dbReference>
<dbReference type="Pfam" id="PF05773">
    <property type="entry name" value="RWD"/>
    <property type="match status" value="1"/>
</dbReference>
<dbReference type="InterPro" id="IPR016135">
    <property type="entry name" value="UBQ-conjugating_enzyme/RWD"/>
</dbReference>
<accession>A0AAW1E9T7</accession>
<dbReference type="Pfam" id="PF01205">
    <property type="entry name" value="Impact_N"/>
    <property type="match status" value="1"/>
</dbReference>
<comment type="caution">
    <text evidence="10">The sequence shown here is derived from an EMBL/GenBank/DDBJ whole genome shotgun (WGS) entry which is preliminary data.</text>
</comment>
<dbReference type="PROSITE" id="PS00910">
    <property type="entry name" value="UPF0029"/>
    <property type="match status" value="1"/>
</dbReference>
<evidence type="ECO:0000259" key="9">
    <source>
        <dbReference type="PROSITE" id="PS50908"/>
    </source>
</evidence>
<evidence type="ECO:0000313" key="10">
    <source>
        <dbReference type="EMBL" id="KAK9518957.1"/>
    </source>
</evidence>
<dbReference type="SUPFAM" id="SSF54211">
    <property type="entry name" value="Ribosomal protein S5 domain 2-like"/>
    <property type="match status" value="1"/>
</dbReference>
<comment type="subunit">
    <text evidence="7">Interacts with GCN1; prevents the interaction of GCN1 with EIF2AK4/GCN2 and inhibits EIF2AK4/GCN2 kinase activity. Interaction with RPL39; this interaction occurs in a GCN1-independent manner. Associates with ribosomes; this interaction occurs in a GCN1-independent manner. Associates with actin; this interaction occurs in a GCN1-independent manner.</text>
</comment>
<feature type="compositionally biased region" description="Acidic residues" evidence="8">
    <location>
        <begin position="137"/>
        <end position="149"/>
    </location>
</feature>
<dbReference type="InterPro" id="IPR020569">
    <property type="entry name" value="UPF0029_Impact_CS"/>
</dbReference>
<dbReference type="PROSITE" id="PS50908">
    <property type="entry name" value="RWD"/>
    <property type="match status" value="1"/>
</dbReference>
<dbReference type="InterPro" id="IPR006575">
    <property type="entry name" value="RWD_dom"/>
</dbReference>
<feature type="domain" description="RWD" evidence="9">
    <location>
        <begin position="18"/>
        <end position="120"/>
    </location>
</feature>
<evidence type="ECO:0000256" key="8">
    <source>
        <dbReference type="SAM" id="MobiDB-lite"/>
    </source>
</evidence>
<dbReference type="CDD" id="cd23821">
    <property type="entry name" value="RWD_IMPACT"/>
    <property type="match status" value="1"/>
</dbReference>
<keyword evidence="3" id="KW-0963">Cytoplasm</keyword>
<proteinExistence type="inferred from homology"/>
<dbReference type="EMBL" id="JBCEZU010000434">
    <property type="protein sequence ID" value="KAK9518957.1"/>
    <property type="molecule type" value="Genomic_DNA"/>
</dbReference>
<feature type="compositionally biased region" description="Basic residues" evidence="8">
    <location>
        <begin position="310"/>
        <end position="321"/>
    </location>
</feature>
<evidence type="ECO:0000256" key="6">
    <source>
        <dbReference type="ARBA" id="ARBA00023016"/>
    </source>
</evidence>
<evidence type="ECO:0000256" key="2">
    <source>
        <dbReference type="ARBA" id="ARBA00007665"/>
    </source>
</evidence>
<evidence type="ECO:0000313" key="11">
    <source>
        <dbReference type="Proteomes" id="UP001488805"/>
    </source>
</evidence>
<dbReference type="Proteomes" id="UP001488805">
    <property type="component" value="Unassembled WGS sequence"/>
</dbReference>
<feature type="region of interest" description="Disordered" evidence="8">
    <location>
        <begin position="125"/>
        <end position="149"/>
    </location>
</feature>
<dbReference type="InterPro" id="IPR036956">
    <property type="entry name" value="Impact_N_sf"/>
</dbReference>
<dbReference type="SMART" id="SM00591">
    <property type="entry name" value="RWD"/>
    <property type="match status" value="1"/>
</dbReference>
<dbReference type="InterPro" id="IPR001498">
    <property type="entry name" value="Impact_N"/>
</dbReference>
<evidence type="ECO:0000256" key="5">
    <source>
        <dbReference type="ARBA" id="ARBA00022845"/>
    </source>
</evidence>
<comment type="similarity">
    <text evidence="2">Belongs to the IMPACT family.</text>
</comment>
<dbReference type="Gene3D" id="3.10.110.10">
    <property type="entry name" value="Ubiquitin Conjugating Enzyme"/>
    <property type="match status" value="1"/>
</dbReference>
<organism evidence="10 11">
    <name type="scientific">Zoarces viviparus</name>
    <name type="common">Viviparous eelpout</name>
    <name type="synonym">Blennius viviparus</name>
    <dbReference type="NCBI Taxonomy" id="48416"/>
    <lineage>
        <taxon>Eukaryota</taxon>
        <taxon>Metazoa</taxon>
        <taxon>Chordata</taxon>
        <taxon>Craniata</taxon>
        <taxon>Vertebrata</taxon>
        <taxon>Euteleostomi</taxon>
        <taxon>Actinopterygii</taxon>
        <taxon>Neopterygii</taxon>
        <taxon>Teleostei</taxon>
        <taxon>Neoteleostei</taxon>
        <taxon>Acanthomorphata</taxon>
        <taxon>Eupercaria</taxon>
        <taxon>Perciformes</taxon>
        <taxon>Cottioidei</taxon>
        <taxon>Zoarcales</taxon>
        <taxon>Zoarcidae</taxon>
        <taxon>Zoarcinae</taxon>
        <taxon>Zoarces</taxon>
    </lineage>
</organism>
<reference evidence="10 11" key="1">
    <citation type="journal article" date="2024" name="Genome Biol. Evol.">
        <title>Chromosome-level genome assembly of the viviparous eelpout Zoarces viviparus.</title>
        <authorList>
            <person name="Fuhrmann N."/>
            <person name="Brasseur M.V."/>
            <person name="Bakowski C.E."/>
            <person name="Podsiadlowski L."/>
            <person name="Prost S."/>
            <person name="Krehenwinkel H."/>
            <person name="Mayer C."/>
        </authorList>
    </citation>
    <scope>NUCLEOTIDE SEQUENCE [LARGE SCALE GENOMIC DNA]</scope>
    <source>
        <strain evidence="10">NO-MEL_2022_Ind0_liver</strain>
    </source>
</reference>
<evidence type="ECO:0000256" key="1">
    <source>
        <dbReference type="ARBA" id="ARBA00004496"/>
    </source>
</evidence>
<dbReference type="GO" id="GO:0006446">
    <property type="term" value="P:regulation of translational initiation"/>
    <property type="evidence" value="ECO:0007669"/>
    <property type="project" value="TreeGrafter"/>
</dbReference>
<dbReference type="GO" id="GO:0005737">
    <property type="term" value="C:cytoplasm"/>
    <property type="evidence" value="ECO:0007669"/>
    <property type="project" value="UniProtKB-SubCell"/>
</dbReference>
<name>A0AAW1E9T7_ZOAVI</name>
<evidence type="ECO:0000256" key="3">
    <source>
        <dbReference type="ARBA" id="ARBA00022490"/>
    </source>
</evidence>
<gene>
    <name evidence="10" type="ORF">VZT92_021722</name>
</gene>
<keyword evidence="11" id="KW-1185">Reference proteome</keyword>
<dbReference type="InterPro" id="IPR023582">
    <property type="entry name" value="Impact"/>
</dbReference>
<keyword evidence="6" id="KW-0346">Stress response</keyword>
<dbReference type="SUPFAM" id="SSF54495">
    <property type="entry name" value="UBC-like"/>
    <property type="match status" value="1"/>
</dbReference>
<dbReference type="AlphaFoldDB" id="A0AAW1E9T7"/>
<dbReference type="PANTHER" id="PTHR16301:SF25">
    <property type="entry name" value="PROTEIN IMPACT"/>
    <property type="match status" value="1"/>
</dbReference>
<dbReference type="GO" id="GO:0140469">
    <property type="term" value="P:GCN2-mediated signaling"/>
    <property type="evidence" value="ECO:0007669"/>
    <property type="project" value="TreeGrafter"/>
</dbReference>
<feature type="region of interest" description="Disordered" evidence="8">
    <location>
        <begin position="302"/>
        <end position="321"/>
    </location>
</feature>
<keyword evidence="5" id="KW-0810">Translation regulation</keyword>
<comment type="subcellular location">
    <subcellularLocation>
        <location evidence="1">Cytoplasm</location>
    </subcellularLocation>
</comment>
<keyword evidence="4" id="KW-0678">Repressor</keyword>
<protein>
    <recommendedName>
        <fullName evidence="9">RWD domain-containing protein</fullName>
    </recommendedName>
</protein>
<dbReference type="Gene3D" id="3.30.230.30">
    <property type="entry name" value="Impact, N-terminal domain"/>
    <property type="match status" value="1"/>
</dbReference>
<dbReference type="FunFam" id="3.30.230.30:FF:000001">
    <property type="entry name" value="IMPACT isoform 1"/>
    <property type="match status" value="1"/>
</dbReference>
<evidence type="ECO:0000256" key="4">
    <source>
        <dbReference type="ARBA" id="ARBA00022491"/>
    </source>
</evidence>
<dbReference type="InterPro" id="IPR020568">
    <property type="entry name" value="Ribosomal_Su5_D2-typ_SF"/>
</dbReference>